<feature type="transmembrane region" description="Helical" evidence="3">
    <location>
        <begin position="280"/>
        <end position="297"/>
    </location>
</feature>
<dbReference type="AlphaFoldDB" id="A0A7X0HTY3"/>
<evidence type="ECO:0000256" key="1">
    <source>
        <dbReference type="ARBA" id="ARBA00004370"/>
    </source>
</evidence>
<comment type="caution">
    <text evidence="5">The sequence shown here is derived from an EMBL/GenBank/DDBJ whole genome shotgun (WGS) entry which is preliminary data.</text>
</comment>
<keyword evidence="3" id="KW-1133">Transmembrane helix</keyword>
<keyword evidence="6" id="KW-1185">Reference proteome</keyword>
<protein>
    <recommendedName>
        <fullName evidence="4">Acyltransferase 3 domain-containing protein</fullName>
    </recommendedName>
</protein>
<proteinExistence type="inferred from homology"/>
<feature type="transmembrane region" description="Helical" evidence="3">
    <location>
        <begin position="21"/>
        <end position="42"/>
    </location>
</feature>
<name>A0A7X0HTY3_9BACI</name>
<feature type="transmembrane region" description="Helical" evidence="3">
    <location>
        <begin position="106"/>
        <end position="125"/>
    </location>
</feature>
<feature type="transmembrane region" description="Helical" evidence="3">
    <location>
        <begin position="137"/>
        <end position="155"/>
    </location>
</feature>
<feature type="transmembrane region" description="Helical" evidence="3">
    <location>
        <begin position="342"/>
        <end position="363"/>
    </location>
</feature>
<evidence type="ECO:0000256" key="2">
    <source>
        <dbReference type="ARBA" id="ARBA00007400"/>
    </source>
</evidence>
<dbReference type="PANTHER" id="PTHR36927">
    <property type="entry name" value="BLR4337 PROTEIN"/>
    <property type="match status" value="1"/>
</dbReference>
<feature type="transmembrane region" description="Helical" evidence="3">
    <location>
        <begin position="176"/>
        <end position="194"/>
    </location>
</feature>
<evidence type="ECO:0000313" key="5">
    <source>
        <dbReference type="EMBL" id="MBB6446820.1"/>
    </source>
</evidence>
<reference evidence="5 6" key="1">
    <citation type="submission" date="2020-08" db="EMBL/GenBank/DDBJ databases">
        <title>Genomic Encyclopedia of Type Strains, Phase IV (KMG-IV): sequencing the most valuable type-strain genomes for metagenomic binning, comparative biology and taxonomic classification.</title>
        <authorList>
            <person name="Goeker M."/>
        </authorList>
    </citation>
    <scope>NUCLEOTIDE SEQUENCE [LARGE SCALE GENOMIC DNA]</scope>
    <source>
        <strain evidence="5 6">DSM 5391</strain>
    </source>
</reference>
<dbReference type="RefSeq" id="WP_343065350.1">
    <property type="nucleotide sequence ID" value="NZ_JACHGK010000013.1"/>
</dbReference>
<dbReference type="Pfam" id="PF01757">
    <property type="entry name" value="Acyl_transf_3"/>
    <property type="match status" value="1"/>
</dbReference>
<feature type="domain" description="Acyltransferase 3" evidence="4">
    <location>
        <begin position="19"/>
        <end position="359"/>
    </location>
</feature>
<feature type="transmembrane region" description="Helical" evidence="3">
    <location>
        <begin position="318"/>
        <end position="336"/>
    </location>
</feature>
<dbReference type="Proteomes" id="UP000531594">
    <property type="component" value="Unassembled WGS sequence"/>
</dbReference>
<dbReference type="PANTHER" id="PTHR36927:SF4">
    <property type="entry name" value="BLR5718 PROTEIN"/>
    <property type="match status" value="1"/>
</dbReference>
<accession>A0A7X0HTY3</accession>
<feature type="transmembrane region" description="Helical" evidence="3">
    <location>
        <begin position="238"/>
        <end position="260"/>
    </location>
</feature>
<keyword evidence="3" id="KW-0812">Transmembrane</keyword>
<feature type="transmembrane region" description="Helical" evidence="3">
    <location>
        <begin position="206"/>
        <end position="226"/>
    </location>
</feature>
<evidence type="ECO:0000256" key="3">
    <source>
        <dbReference type="SAM" id="Phobius"/>
    </source>
</evidence>
<organism evidence="5 6">
    <name type="scientific">Bacillus benzoevorans</name>
    <dbReference type="NCBI Taxonomy" id="1456"/>
    <lineage>
        <taxon>Bacteria</taxon>
        <taxon>Bacillati</taxon>
        <taxon>Bacillota</taxon>
        <taxon>Bacilli</taxon>
        <taxon>Bacillales</taxon>
        <taxon>Bacillaceae</taxon>
        <taxon>Bacillus</taxon>
    </lineage>
</organism>
<gene>
    <name evidence="5" type="ORF">HNR53_003484</name>
</gene>
<keyword evidence="3" id="KW-0472">Membrane</keyword>
<evidence type="ECO:0000313" key="6">
    <source>
        <dbReference type="Proteomes" id="UP000531594"/>
    </source>
</evidence>
<comment type="similarity">
    <text evidence="2">Belongs to the acyltransferase 3 family.</text>
</comment>
<feature type="transmembrane region" description="Helical" evidence="3">
    <location>
        <begin position="62"/>
        <end position="86"/>
    </location>
</feature>
<dbReference type="GO" id="GO:0016747">
    <property type="term" value="F:acyltransferase activity, transferring groups other than amino-acyl groups"/>
    <property type="evidence" value="ECO:0007669"/>
    <property type="project" value="InterPro"/>
</dbReference>
<dbReference type="InterPro" id="IPR002656">
    <property type="entry name" value="Acyl_transf_3_dom"/>
</dbReference>
<dbReference type="EMBL" id="JACHGK010000013">
    <property type="protein sequence ID" value="MBB6446820.1"/>
    <property type="molecule type" value="Genomic_DNA"/>
</dbReference>
<evidence type="ECO:0000259" key="4">
    <source>
        <dbReference type="Pfam" id="PF01757"/>
    </source>
</evidence>
<comment type="subcellular location">
    <subcellularLocation>
        <location evidence="1">Membrane</location>
    </subcellularLocation>
</comment>
<dbReference type="InterPro" id="IPR050623">
    <property type="entry name" value="Glucan_succinyl_AcylTrfase"/>
</dbReference>
<sequence>MTDNTQTHCHVRVNPNEQIHYFNNIKSFLALLVVFFHTSSGYGGEGGWYYVEQSDNLISTSILTLLNALCQSFFMGLFFFLSAYFIPKSYEKRGTFLFLKSRILKLLVPALFYFFVLNPLCIYLVSKQSYFSSLDFYNTWFIMALLYFSIIYVLIKRFVSPTIDQKKIDFLGKKKILVFILVMGLFNFVVRLIFPTDKMYIHDFTLGYFPQYIALFSLGIVAFRNNLLDKIEDKTVSIYFRVSLISSITMPLVFFLSSFYSNGVENFFGGFTFESFYYSFWEPFTYVGIILKILTVFRDKLDFTAPFMNLVNQTSYSIYIIQAPIIVILQLMLAALDLNVFMKVFLVTVLTFIISFGISALLLKISVLRKILT</sequence>